<comment type="caution">
    <text evidence="1">The sequence shown here is derived from an EMBL/GenBank/DDBJ whole genome shotgun (WGS) entry which is preliminary data.</text>
</comment>
<evidence type="ECO:0000313" key="1">
    <source>
        <dbReference type="EMBL" id="KRX83405.1"/>
    </source>
</evidence>
<organism evidence="1 2">
    <name type="scientific">Trichinella patagoniensis</name>
    <dbReference type="NCBI Taxonomy" id="990121"/>
    <lineage>
        <taxon>Eukaryota</taxon>
        <taxon>Metazoa</taxon>
        <taxon>Ecdysozoa</taxon>
        <taxon>Nematoda</taxon>
        <taxon>Enoplea</taxon>
        <taxon>Dorylaimia</taxon>
        <taxon>Trichinellida</taxon>
        <taxon>Trichinellidae</taxon>
        <taxon>Trichinella</taxon>
    </lineage>
</organism>
<dbReference type="AlphaFoldDB" id="A0A0V0X657"/>
<accession>A0A0V0X657</accession>
<gene>
    <name evidence="1" type="primary">PAB2</name>
    <name evidence="1" type="ORF">T12_5542</name>
</gene>
<evidence type="ECO:0000313" key="2">
    <source>
        <dbReference type="Proteomes" id="UP000054783"/>
    </source>
</evidence>
<dbReference type="EMBL" id="JYDQ01005347">
    <property type="protein sequence ID" value="KRX83405.1"/>
    <property type="molecule type" value="Genomic_DNA"/>
</dbReference>
<proteinExistence type="predicted"/>
<name>A0A0V0X657_9BILA</name>
<keyword evidence="2" id="KW-1185">Reference proteome</keyword>
<feature type="non-terminal residue" evidence="1">
    <location>
        <position position="58"/>
    </location>
</feature>
<protein>
    <submittedName>
        <fullName evidence="1">Polyadenylate-binding protein 2</fullName>
    </submittedName>
</protein>
<dbReference type="Proteomes" id="UP000054783">
    <property type="component" value="Unassembled WGS sequence"/>
</dbReference>
<sequence>MVGSKPIYVAHAQRKEDRRARLQAQFSQMRPVSLPPNVNPRVPIYPTGAPGIGQQLFY</sequence>
<reference evidence="1 2" key="1">
    <citation type="submission" date="2015-01" db="EMBL/GenBank/DDBJ databases">
        <title>Evolution of Trichinella species and genotypes.</title>
        <authorList>
            <person name="Korhonen P.K."/>
            <person name="Edoardo P."/>
            <person name="Giuseppe L.R."/>
            <person name="Gasser R.B."/>
        </authorList>
    </citation>
    <scope>NUCLEOTIDE SEQUENCE [LARGE SCALE GENOMIC DNA]</scope>
    <source>
        <strain evidence="1">ISS2496</strain>
    </source>
</reference>
<dbReference type="STRING" id="990121.A0A0V0X657"/>